<protein>
    <submittedName>
        <fullName evidence="2">Methyltransferase FkbM family</fullName>
    </submittedName>
</protein>
<name>A0LLK0_SYNFM</name>
<dbReference type="PANTHER" id="PTHR34203">
    <property type="entry name" value="METHYLTRANSFERASE, FKBM FAMILY PROTEIN"/>
    <property type="match status" value="1"/>
</dbReference>
<dbReference type="EMBL" id="CP000478">
    <property type="protein sequence ID" value="ABK18302.1"/>
    <property type="molecule type" value="Genomic_DNA"/>
</dbReference>
<dbReference type="RefSeq" id="WP_011699469.1">
    <property type="nucleotide sequence ID" value="NC_008554.1"/>
</dbReference>
<sequence>MRLSTRQKVFIAAQLARGLLAVRRLAGKGPDVQAVRRGVKWRLDLREGIDLALYLGVYENETAQTIAREIREGWVVLDIGANIGAHTLPIADRIGPGGRVLAFEPTSYAFEKLRTNISLNAALAERIDCHQTVLVDKPPTAPLQPIYSSWPLTDTVDVHPVLRGRLMSTEGAAAATLEHVVQVAQLRRLDFIKLDVDGNESMVLEGARETLARFRPTIIMEFCPHLHHRHGTDGFPALLGLLRDLGYRAETKREGRDVPLIPESVEAMCPGGGSVDLLLRPL</sequence>
<organism evidence="2 3">
    <name type="scientific">Syntrophobacter fumaroxidans (strain DSM 10017 / MPOB)</name>
    <dbReference type="NCBI Taxonomy" id="335543"/>
    <lineage>
        <taxon>Bacteria</taxon>
        <taxon>Pseudomonadati</taxon>
        <taxon>Thermodesulfobacteriota</taxon>
        <taxon>Syntrophobacteria</taxon>
        <taxon>Syntrophobacterales</taxon>
        <taxon>Syntrophobacteraceae</taxon>
        <taxon>Syntrophobacter</taxon>
    </lineage>
</organism>
<dbReference type="Proteomes" id="UP000001784">
    <property type="component" value="Chromosome"/>
</dbReference>
<dbReference type="GO" id="GO:0032259">
    <property type="term" value="P:methylation"/>
    <property type="evidence" value="ECO:0007669"/>
    <property type="project" value="UniProtKB-KW"/>
</dbReference>
<reference evidence="2 3" key="1">
    <citation type="submission" date="2006-10" db="EMBL/GenBank/DDBJ databases">
        <title>Complete sequence of Syntrophobacter fumaroxidans MPOB.</title>
        <authorList>
            <consortium name="US DOE Joint Genome Institute"/>
            <person name="Copeland A."/>
            <person name="Lucas S."/>
            <person name="Lapidus A."/>
            <person name="Barry K."/>
            <person name="Detter J.C."/>
            <person name="Glavina del Rio T."/>
            <person name="Hammon N."/>
            <person name="Israni S."/>
            <person name="Pitluck S."/>
            <person name="Goltsman E.G."/>
            <person name="Martinez M."/>
            <person name="Schmutz J."/>
            <person name="Larimer F."/>
            <person name="Land M."/>
            <person name="Hauser L."/>
            <person name="Kyrpides N."/>
            <person name="Kim E."/>
            <person name="Boone D.R."/>
            <person name="Brockman F."/>
            <person name="Culley D."/>
            <person name="Ferry J."/>
            <person name="Gunsalus R."/>
            <person name="McInerney M.J."/>
            <person name="Morrison M."/>
            <person name="Plugge C."/>
            <person name="Rohlin L."/>
            <person name="Scholten J."/>
            <person name="Sieber J."/>
            <person name="Stams A.J.M."/>
            <person name="Worm P."/>
            <person name="Henstra A.M."/>
            <person name="Richardson P."/>
        </authorList>
    </citation>
    <scope>NUCLEOTIDE SEQUENCE [LARGE SCALE GENOMIC DNA]</scope>
    <source>
        <strain evidence="3">DSM 10017 / MPOB</strain>
    </source>
</reference>
<feature type="domain" description="Methyltransferase FkbM" evidence="1">
    <location>
        <begin position="78"/>
        <end position="248"/>
    </location>
</feature>
<evidence type="ECO:0000313" key="3">
    <source>
        <dbReference type="Proteomes" id="UP000001784"/>
    </source>
</evidence>
<dbReference type="NCBIfam" id="TIGR01444">
    <property type="entry name" value="fkbM_fam"/>
    <property type="match status" value="1"/>
</dbReference>
<dbReference type="InterPro" id="IPR006342">
    <property type="entry name" value="FkbM_mtfrase"/>
</dbReference>
<keyword evidence="2" id="KW-0808">Transferase</keyword>
<dbReference type="InParanoid" id="A0LLK0"/>
<accession>A0LLK0</accession>
<dbReference type="STRING" id="335543.Sfum_2624"/>
<dbReference type="HOGENOM" id="CLU_992757_0_0_7"/>
<dbReference type="eggNOG" id="COG2520">
    <property type="taxonomic scope" value="Bacteria"/>
</dbReference>
<keyword evidence="3" id="KW-1185">Reference proteome</keyword>
<dbReference type="Pfam" id="PF05050">
    <property type="entry name" value="Methyltransf_21"/>
    <property type="match status" value="1"/>
</dbReference>
<keyword evidence="2" id="KW-0489">Methyltransferase</keyword>
<dbReference type="GO" id="GO:0008168">
    <property type="term" value="F:methyltransferase activity"/>
    <property type="evidence" value="ECO:0007669"/>
    <property type="project" value="UniProtKB-KW"/>
</dbReference>
<dbReference type="Gene3D" id="3.40.50.150">
    <property type="entry name" value="Vaccinia Virus protein VP39"/>
    <property type="match status" value="1"/>
</dbReference>
<dbReference type="InterPro" id="IPR052514">
    <property type="entry name" value="SAM-dependent_MTase"/>
</dbReference>
<dbReference type="PANTHER" id="PTHR34203:SF15">
    <property type="entry name" value="SLL1173 PROTEIN"/>
    <property type="match status" value="1"/>
</dbReference>
<evidence type="ECO:0000259" key="1">
    <source>
        <dbReference type="Pfam" id="PF05050"/>
    </source>
</evidence>
<dbReference type="KEGG" id="sfu:Sfum_2624"/>
<gene>
    <name evidence="2" type="ordered locus">Sfum_2624</name>
</gene>
<dbReference type="AlphaFoldDB" id="A0LLK0"/>
<evidence type="ECO:0000313" key="2">
    <source>
        <dbReference type="EMBL" id="ABK18302.1"/>
    </source>
</evidence>
<proteinExistence type="predicted"/>
<dbReference type="InterPro" id="IPR029063">
    <property type="entry name" value="SAM-dependent_MTases_sf"/>
</dbReference>
<dbReference type="SUPFAM" id="SSF53335">
    <property type="entry name" value="S-adenosyl-L-methionine-dependent methyltransferases"/>
    <property type="match status" value="1"/>
</dbReference>